<feature type="region of interest" description="Disordered" evidence="1">
    <location>
        <begin position="563"/>
        <end position="623"/>
    </location>
</feature>
<dbReference type="AlphaFoldDB" id="A0A8H2VYT8"/>
<feature type="compositionally biased region" description="Polar residues" evidence="1">
    <location>
        <begin position="965"/>
        <end position="983"/>
    </location>
</feature>
<feature type="compositionally biased region" description="Basic and acidic residues" evidence="1">
    <location>
        <begin position="31"/>
        <end position="53"/>
    </location>
</feature>
<feature type="region of interest" description="Disordered" evidence="1">
    <location>
        <begin position="1038"/>
        <end position="1076"/>
    </location>
</feature>
<feature type="compositionally biased region" description="Polar residues" evidence="1">
    <location>
        <begin position="490"/>
        <end position="508"/>
    </location>
</feature>
<dbReference type="OrthoDB" id="5404004at2759"/>
<evidence type="ECO:0000313" key="3">
    <source>
        <dbReference type="Proteomes" id="UP000624404"/>
    </source>
</evidence>
<feature type="compositionally biased region" description="Polar residues" evidence="1">
    <location>
        <begin position="746"/>
        <end position="757"/>
    </location>
</feature>
<feature type="compositionally biased region" description="Polar residues" evidence="1">
    <location>
        <begin position="172"/>
        <end position="181"/>
    </location>
</feature>
<keyword evidence="3" id="KW-1185">Reference proteome</keyword>
<feature type="compositionally biased region" description="Low complexity" evidence="1">
    <location>
        <begin position="668"/>
        <end position="693"/>
    </location>
</feature>
<feature type="region of interest" description="Disordered" evidence="1">
    <location>
        <begin position="658"/>
        <end position="695"/>
    </location>
</feature>
<name>A0A8H2VYT8_9HELO</name>
<feature type="compositionally biased region" description="Polar residues" evidence="1">
    <location>
        <begin position="236"/>
        <end position="248"/>
    </location>
</feature>
<dbReference type="Proteomes" id="UP000624404">
    <property type="component" value="Unassembled WGS sequence"/>
</dbReference>
<feature type="compositionally biased region" description="Polar residues" evidence="1">
    <location>
        <begin position="658"/>
        <end position="667"/>
    </location>
</feature>
<feature type="region of interest" description="Disordered" evidence="1">
    <location>
        <begin position="157"/>
        <end position="257"/>
    </location>
</feature>
<feature type="compositionally biased region" description="Basic and acidic residues" evidence="1">
    <location>
        <begin position="724"/>
        <end position="733"/>
    </location>
</feature>
<proteinExistence type="predicted"/>
<feature type="compositionally biased region" description="Polar residues" evidence="1">
    <location>
        <begin position="779"/>
        <end position="788"/>
    </location>
</feature>
<comment type="caution">
    <text evidence="2">The sequence shown here is derived from an EMBL/GenBank/DDBJ whole genome shotgun (WGS) entry which is preliminary data.</text>
</comment>
<reference evidence="2" key="1">
    <citation type="submission" date="2020-10" db="EMBL/GenBank/DDBJ databases">
        <authorList>
            <person name="Kusch S."/>
        </authorList>
    </citation>
    <scope>NUCLEOTIDE SEQUENCE</scope>
    <source>
        <strain evidence="2">SwB9</strain>
    </source>
</reference>
<dbReference type="EMBL" id="CAJHIA010000030">
    <property type="protein sequence ID" value="CAD6447739.1"/>
    <property type="molecule type" value="Genomic_DNA"/>
</dbReference>
<feature type="region of interest" description="Disordered" evidence="1">
    <location>
        <begin position="480"/>
        <end position="549"/>
    </location>
</feature>
<evidence type="ECO:0000256" key="1">
    <source>
        <dbReference type="SAM" id="MobiDB-lite"/>
    </source>
</evidence>
<gene>
    <name evidence="2" type="ORF">SCLTRI_LOCUS7531</name>
</gene>
<feature type="compositionally biased region" description="Polar residues" evidence="1">
    <location>
        <begin position="294"/>
        <end position="306"/>
    </location>
</feature>
<feature type="compositionally biased region" description="Basic and acidic residues" evidence="1">
    <location>
        <begin position="510"/>
        <end position="522"/>
    </location>
</feature>
<organism evidence="2 3">
    <name type="scientific">Sclerotinia trifoliorum</name>
    <dbReference type="NCBI Taxonomy" id="28548"/>
    <lineage>
        <taxon>Eukaryota</taxon>
        <taxon>Fungi</taxon>
        <taxon>Dikarya</taxon>
        <taxon>Ascomycota</taxon>
        <taxon>Pezizomycotina</taxon>
        <taxon>Leotiomycetes</taxon>
        <taxon>Helotiales</taxon>
        <taxon>Sclerotiniaceae</taxon>
        <taxon>Sclerotinia</taxon>
    </lineage>
</organism>
<feature type="compositionally biased region" description="Polar residues" evidence="1">
    <location>
        <begin position="523"/>
        <end position="539"/>
    </location>
</feature>
<feature type="region of interest" description="Disordered" evidence="1">
    <location>
        <begin position="1"/>
        <end position="80"/>
    </location>
</feature>
<sequence>MSKNLTRSKSVMDRFRGRGAQHVTDDIPPPKMRDTNKFQKFESRREDQHRLPERPSTSGGTKKPKGNALKRANTVKRETRDDLFFNPLRAHGIDGSTFYDFPLPSTRPPSSPIVPKGIDGPDFNTFSLPSTRLPPSPIVPNGIDGPGFNTFPLPSTRPPPSPIVPKGIDEPTLNNFPLPSNRTPPSPVVPKVIEPLPRPKSPDSIKTSETLHPNVCEVEIGMALGSPSHPPEYMQQRDQQSYEVETPSTPHPIDDMSFNADCVDAKKQKKGRKWFGLFGSKKEKTATPFYQVKPESQQEIPMSGPSSPKAERGRSRGRSTSSTTRKKPDMKRAQTAPMPFTTPDLQFPFQASSLSIIHASTLTTIETSDSTSIQASSSTTIQASTSTTIQAGTPDIRVQESIEVEVLQSNPKALLERPKLDLALPTAEMERYSVMFGEILQNPSIITPSLLQRRQATLNRLKSEEEALAKTEAEIEVRTKALSKRRGTSPEPNHNNSSFSLFPNTPSRQGHHENSPARERSQLNRSNTTPAYLSPNRPSFATGLGNDRHADLVSDDETLTCRQGNEHQGTFSSASTKKPSNRSRRSSSSSPKPRPQIHMARTWSPDKSQPFSPSSAEDSEADAGFTNCQRKDVLYSASPLTATKSRFDEKGSTWQMINSKKQNHQGPSSVSGSTTSEASTVSSSHSNSSFSSVPGGLITISMPMPGQENMRETGSMKTSTNDQAPRDPKEMKIPIKYTPGPRPIISSFNTTTRSSDSAPRPPLKSPMLESQGLRPRPSIQRSASTASPVTILPRPPLRISSMASSNNSSTSISTPRKIPLPVSPRPHPHRFIATPVSSPQPEPSYISHQKQESTYSITPSLLDIQIDDHLEVPGARSRDPEQKRLESAAGVSIARQISVSRQQRQLLIPIKTSGTISRKNPCDRSPGLKSPFDRQSERSPISAGFGARRIMTGGDASEKKDSPLENFTGSSLPGGLLSNQNGSDVRGIRIPISHPRGRTEIQQSSKPSTPTLMVVPDVEEQWGTGNSNGLMSSRDKVEAMMKGSRGSPAIGNSEWEEKRMKMNVSPRTEMGSENQK</sequence>
<evidence type="ECO:0000313" key="2">
    <source>
        <dbReference type="EMBL" id="CAD6447739.1"/>
    </source>
</evidence>
<feature type="region of interest" description="Disordered" evidence="1">
    <location>
        <begin position="912"/>
        <end position="985"/>
    </location>
</feature>
<feature type="compositionally biased region" description="Low complexity" evidence="1">
    <location>
        <begin position="799"/>
        <end position="814"/>
    </location>
</feature>
<feature type="compositionally biased region" description="Polar residues" evidence="1">
    <location>
        <begin position="563"/>
        <end position="574"/>
    </location>
</feature>
<accession>A0A8H2VYT8</accession>
<feature type="region of interest" description="Disordered" evidence="1">
    <location>
        <begin position="288"/>
        <end position="344"/>
    </location>
</feature>
<feature type="region of interest" description="Disordered" evidence="1">
    <location>
        <begin position="707"/>
        <end position="826"/>
    </location>
</feature>
<protein>
    <submittedName>
        <fullName evidence="2">D8667d8a-6595-4468-ba1f-3bd93bb0be6f</fullName>
    </submittedName>
</protein>